<dbReference type="Gene3D" id="1.10.472.50">
    <property type="entry name" value="HD-domain/PDEase-like"/>
    <property type="match status" value="1"/>
</dbReference>
<dbReference type="SMART" id="SM00471">
    <property type="entry name" value="HDc"/>
    <property type="match status" value="1"/>
</dbReference>
<dbReference type="EMBL" id="FJNE01000004">
    <property type="protein sequence ID" value="CZQ93907.1"/>
    <property type="molecule type" value="Genomic_DNA"/>
</dbReference>
<dbReference type="Proteomes" id="UP000242754">
    <property type="component" value="Unassembled WGS sequence"/>
</dbReference>
<reference evidence="2 3" key="1">
    <citation type="submission" date="2016-02" db="EMBL/GenBank/DDBJ databases">
        <authorList>
            <person name="Wen L."/>
            <person name="He K."/>
            <person name="Yang H."/>
        </authorList>
    </citation>
    <scope>NUCLEOTIDE SEQUENCE [LARGE SCALE GENOMIC DNA]</scope>
    <source>
        <strain evidence="2">Trichococcus palustris</strain>
    </source>
</reference>
<keyword evidence="3" id="KW-1185">Reference proteome</keyword>
<protein>
    <recommendedName>
        <fullName evidence="1">HD/PDEase domain-containing protein</fullName>
    </recommendedName>
</protein>
<dbReference type="OrthoDB" id="9797344at2"/>
<organism evidence="2 3">
    <name type="scientific">Trichococcus palustris</name>
    <dbReference type="NCBI Taxonomy" id="140314"/>
    <lineage>
        <taxon>Bacteria</taxon>
        <taxon>Bacillati</taxon>
        <taxon>Bacillota</taxon>
        <taxon>Bacilli</taxon>
        <taxon>Lactobacillales</taxon>
        <taxon>Carnobacteriaceae</taxon>
        <taxon>Trichococcus</taxon>
    </lineage>
</organism>
<dbReference type="Pfam" id="PF01966">
    <property type="entry name" value="HD"/>
    <property type="match status" value="1"/>
</dbReference>
<dbReference type="RefSeq" id="WP_087033275.1">
    <property type="nucleotide sequence ID" value="NZ_FJNE01000004.1"/>
</dbReference>
<proteinExistence type="predicted"/>
<dbReference type="InterPro" id="IPR006674">
    <property type="entry name" value="HD_domain"/>
</dbReference>
<evidence type="ECO:0000259" key="1">
    <source>
        <dbReference type="SMART" id="SM00471"/>
    </source>
</evidence>
<gene>
    <name evidence="2" type="ORF">Tpal_1704</name>
</gene>
<dbReference type="CDD" id="cd00077">
    <property type="entry name" value="HDc"/>
    <property type="match status" value="1"/>
</dbReference>
<dbReference type="InterPro" id="IPR003607">
    <property type="entry name" value="HD/PDEase_dom"/>
</dbReference>
<dbReference type="AlphaFoldDB" id="A0A143YM04"/>
<feature type="domain" description="HD/PDEase" evidence="1">
    <location>
        <begin position="22"/>
        <end position="138"/>
    </location>
</feature>
<dbReference type="Gene3D" id="1.20.58.1910">
    <property type="match status" value="1"/>
</dbReference>
<dbReference type="PANTHER" id="PTHR33594">
    <property type="entry name" value="SUPERFAMILY HYDROLASE, PUTATIVE (AFU_ORTHOLOGUE AFUA_1G03035)-RELATED"/>
    <property type="match status" value="1"/>
</dbReference>
<sequence>MRNEIIIEDVKHLVAEKLRNESTGHDWWHTLRVYNTAMDIAKAEQQGNPFVIALAALLHDVADHKFGYTDDDREDIITTILTPFEVGDSVIQAVVYIVNNMSFKQGKNKHVLTSIEGQIVQDADRLDAIGNIGIARAFAYGGHKDRPLYNPDRTEGEEGDTISHFYEKLLQLKDKMNTETGKQKALIRHQRMEQFLQDFYDEWDGK</sequence>
<dbReference type="STRING" id="140314.SAMN04488076_10617"/>
<evidence type="ECO:0000313" key="3">
    <source>
        <dbReference type="Proteomes" id="UP000242754"/>
    </source>
</evidence>
<dbReference type="PANTHER" id="PTHR33594:SF1">
    <property type="entry name" value="HD_PDEASE DOMAIN-CONTAINING PROTEIN"/>
    <property type="match status" value="1"/>
</dbReference>
<name>A0A143YM04_9LACT</name>
<dbReference type="SUPFAM" id="SSF109604">
    <property type="entry name" value="HD-domain/PDEase-like"/>
    <property type="match status" value="1"/>
</dbReference>
<accession>A0A143YM04</accession>
<evidence type="ECO:0000313" key="2">
    <source>
        <dbReference type="EMBL" id="CZQ93907.1"/>
    </source>
</evidence>